<dbReference type="Pfam" id="PF07332">
    <property type="entry name" value="Phage_holin_3_6"/>
    <property type="match status" value="1"/>
</dbReference>
<evidence type="ECO:0008006" key="4">
    <source>
        <dbReference type="Google" id="ProtNLM"/>
    </source>
</evidence>
<sequence length="134" mass="14309">MASLPRTPDSGQGRDARHPLERMAVLLASLLDVHLRMALQEVSRERRRLIGGVLLLGMALGLLTTGFLLTSGALVAWLVRGLGWGLVPALLAMGVLDLVLAGIVLQVGNVLLRGPYLVKTRAGLTKATRLMVGR</sequence>
<proteinExistence type="predicted"/>
<organism evidence="2 3">
    <name type="scientific">Candidatus Synechococcus spongiarum SP3</name>
    <dbReference type="NCBI Taxonomy" id="1604020"/>
    <lineage>
        <taxon>Bacteria</taxon>
        <taxon>Bacillati</taxon>
        <taxon>Cyanobacteriota</taxon>
        <taxon>Cyanophyceae</taxon>
        <taxon>Synechococcales</taxon>
        <taxon>Synechococcaceae</taxon>
        <taxon>Synechococcus</taxon>
    </lineage>
</organism>
<protein>
    <recommendedName>
        <fullName evidence="4">Phage holin family protein</fullName>
    </recommendedName>
</protein>
<dbReference type="InterPro" id="IPR009937">
    <property type="entry name" value="Phage_holin_3_6"/>
</dbReference>
<feature type="transmembrane region" description="Helical" evidence="1">
    <location>
        <begin position="51"/>
        <end position="79"/>
    </location>
</feature>
<dbReference type="Proteomes" id="UP000035067">
    <property type="component" value="Unassembled WGS sequence"/>
</dbReference>
<dbReference type="AlphaFoldDB" id="A0A0G2J4C7"/>
<dbReference type="EMBL" id="JXQG01000056">
    <property type="protein sequence ID" value="KKZ11298.1"/>
    <property type="molecule type" value="Genomic_DNA"/>
</dbReference>
<evidence type="ECO:0000256" key="1">
    <source>
        <dbReference type="SAM" id="Phobius"/>
    </source>
</evidence>
<keyword evidence="1" id="KW-0472">Membrane</keyword>
<gene>
    <name evidence="2" type="ORF">TE42_08175</name>
</gene>
<evidence type="ECO:0000313" key="3">
    <source>
        <dbReference type="Proteomes" id="UP000035067"/>
    </source>
</evidence>
<evidence type="ECO:0000313" key="2">
    <source>
        <dbReference type="EMBL" id="KKZ11298.1"/>
    </source>
</evidence>
<dbReference type="PATRIC" id="fig|1604020.3.peg.1625"/>
<comment type="caution">
    <text evidence="2">The sequence shown here is derived from an EMBL/GenBank/DDBJ whole genome shotgun (WGS) entry which is preliminary data.</text>
</comment>
<keyword evidence="1" id="KW-0812">Transmembrane</keyword>
<accession>A0A0G2J4C7</accession>
<feature type="transmembrane region" description="Helical" evidence="1">
    <location>
        <begin position="85"/>
        <end position="112"/>
    </location>
</feature>
<keyword evidence="1" id="KW-1133">Transmembrane helix</keyword>
<name>A0A0G2J4C7_9SYNE</name>
<reference evidence="2 3" key="1">
    <citation type="submission" date="2015-01" db="EMBL/GenBank/DDBJ databases">
        <title>Lifestyle Evolution in Cyanobacterial Symbionts of Sponges.</title>
        <authorList>
            <person name="Burgsdorf I."/>
            <person name="Slaby B.M."/>
            <person name="Handley K.M."/>
            <person name="Haber M."/>
            <person name="Blom J."/>
            <person name="Marshall C.W."/>
            <person name="Gilbert J.A."/>
            <person name="Hentschel U."/>
            <person name="Steindler L."/>
        </authorList>
    </citation>
    <scope>NUCLEOTIDE SEQUENCE [LARGE SCALE GENOMIC DNA]</scope>
    <source>
        <strain evidence="2">SP3</strain>
    </source>
</reference>